<organism evidence="2 3">
    <name type="scientific">Pedobacter albus</name>
    <dbReference type="NCBI Taxonomy" id="3113905"/>
    <lineage>
        <taxon>Bacteria</taxon>
        <taxon>Pseudomonadati</taxon>
        <taxon>Bacteroidota</taxon>
        <taxon>Sphingobacteriia</taxon>
        <taxon>Sphingobacteriales</taxon>
        <taxon>Sphingobacteriaceae</taxon>
        <taxon>Pedobacter</taxon>
    </lineage>
</organism>
<keyword evidence="3" id="KW-1185">Reference proteome</keyword>
<protein>
    <submittedName>
        <fullName evidence="2">Uncharacterized protein</fullName>
    </submittedName>
</protein>
<gene>
    <name evidence="2" type="ORF">VRU48_14570</name>
</gene>
<feature type="compositionally biased region" description="Polar residues" evidence="1">
    <location>
        <begin position="25"/>
        <end position="35"/>
    </location>
</feature>
<dbReference type="RefSeq" id="WP_330108647.1">
    <property type="nucleotide sequence ID" value="NZ_JAZDQT010000002.1"/>
</dbReference>
<dbReference type="EMBL" id="JAZDQT010000002">
    <property type="protein sequence ID" value="MEE1946346.1"/>
    <property type="molecule type" value="Genomic_DNA"/>
</dbReference>
<feature type="region of interest" description="Disordered" evidence="1">
    <location>
        <begin position="25"/>
        <end position="74"/>
    </location>
</feature>
<evidence type="ECO:0000313" key="3">
    <source>
        <dbReference type="Proteomes" id="UP001336835"/>
    </source>
</evidence>
<accession>A0ABU7IAP0</accession>
<proteinExistence type="predicted"/>
<evidence type="ECO:0000256" key="1">
    <source>
        <dbReference type="SAM" id="MobiDB-lite"/>
    </source>
</evidence>
<evidence type="ECO:0000313" key="2">
    <source>
        <dbReference type="EMBL" id="MEE1946346.1"/>
    </source>
</evidence>
<feature type="compositionally biased region" description="Gly residues" evidence="1">
    <location>
        <begin position="45"/>
        <end position="64"/>
    </location>
</feature>
<dbReference type="Proteomes" id="UP001336835">
    <property type="component" value="Unassembled WGS sequence"/>
</dbReference>
<sequence length="74" mass="7116">MIIPIFIAILLGLVGPNMHTSKCKSGTVTVNSTTPGDPGNEPGTGDPGSGGSGDGGSGEDGTGGDNSQLPPPKP</sequence>
<reference evidence="2 3" key="1">
    <citation type="submission" date="2024-01" db="EMBL/GenBank/DDBJ databases">
        <title>Pedobacter sp. nov., isolated from fresh soil.</title>
        <authorList>
            <person name="Le N.T.T."/>
        </authorList>
    </citation>
    <scope>NUCLEOTIDE SEQUENCE [LARGE SCALE GENOMIC DNA]</scope>
    <source>
        <strain evidence="2 3">KR3-3</strain>
    </source>
</reference>
<comment type="caution">
    <text evidence="2">The sequence shown here is derived from an EMBL/GenBank/DDBJ whole genome shotgun (WGS) entry which is preliminary data.</text>
</comment>
<name>A0ABU7IAP0_9SPHI</name>